<keyword evidence="2" id="KW-1185">Reference proteome</keyword>
<proteinExistence type="predicted"/>
<reference evidence="1 2" key="1">
    <citation type="submission" date="2018-06" db="EMBL/GenBank/DDBJ databases">
        <authorList>
            <consortium name="Pathogen Informatics"/>
            <person name="Doyle S."/>
        </authorList>
    </citation>
    <scope>NUCLEOTIDE SEQUENCE [LARGE SCALE GENOMIC DNA]</scope>
    <source>
        <strain evidence="1 2">NCTC1659</strain>
    </source>
</reference>
<sequence length="60" mass="6754">MATTNAERVAKSDAKRGIKLKAFKLPLEVIQEIEQISQQMGIPQNQLIIQALECFKQANK</sequence>
<accession>A0A1V4B240</accession>
<gene>
    <name evidence="1" type="ORF">NCTC1659_01409</name>
</gene>
<organism evidence="1 2">
    <name type="scientific">Canicola haemoglobinophilus</name>
    <dbReference type="NCBI Taxonomy" id="733"/>
    <lineage>
        <taxon>Bacteria</taxon>
        <taxon>Pseudomonadati</taxon>
        <taxon>Pseudomonadota</taxon>
        <taxon>Gammaproteobacteria</taxon>
        <taxon>Pasteurellales</taxon>
        <taxon>Pasteurellaceae</taxon>
        <taxon>Canicola</taxon>
    </lineage>
</organism>
<protein>
    <submittedName>
        <fullName evidence="1">Bacteriophage phi-related protein</fullName>
    </submittedName>
</protein>
<dbReference type="EMBL" id="UGHF01000001">
    <property type="protein sequence ID" value="STO60137.1"/>
    <property type="molecule type" value="Genomic_DNA"/>
</dbReference>
<dbReference type="RefSeq" id="WP_078218149.1">
    <property type="nucleotide sequence ID" value="NZ_MUXZ01000009.1"/>
</dbReference>
<name>A0A1V4B240_9PAST</name>
<evidence type="ECO:0000313" key="1">
    <source>
        <dbReference type="EMBL" id="STO60137.1"/>
    </source>
</evidence>
<dbReference type="AlphaFoldDB" id="A0A1V4B240"/>
<dbReference type="Proteomes" id="UP000254329">
    <property type="component" value="Unassembled WGS sequence"/>
</dbReference>
<evidence type="ECO:0000313" key="2">
    <source>
        <dbReference type="Proteomes" id="UP000254329"/>
    </source>
</evidence>